<dbReference type="Pfam" id="PF05048">
    <property type="entry name" value="NosD"/>
    <property type="match status" value="1"/>
</dbReference>
<dbReference type="EMBL" id="BAAATM010000022">
    <property type="protein sequence ID" value="GAA2554976.1"/>
    <property type="molecule type" value="Genomic_DNA"/>
</dbReference>
<sequence>MVKLLNGASVGANGKAIGQAHLPFFNIRDYGAVGNGTTNDIVAIQAAHDACTAAGGGIVWYPGGFTYVVNTFIAMGANNTVYAYGATIKAIGNTGLVRNFLGTDNFTLYNGKSNVTILGGTWDGNAGDGTNNTTTGTTNVMGFIHAKNITLRDVTVKNVSSAHGVEFNAVDGATVDNCRFLGFRDNSGNNSRQFSEAIQIDIAVSGSSSIPAFDNTPCKNIFVTNCYMGASETNGVFGKLAGSHTTVSGVVYENINILNSRCDGALDIGIRALAWQNSSIKGNTIKSATGYAITVESFDSTGIKSVRVLDNKIENGSSGGIQGVGSSTAWLQDLLVEANEIYGCSGAGISIVGSQYPVIFGNAIRSNGSTGIFLNGGFAGVIEANRTFNTGSNAVNVNNQASVLIQGNHLSSPAANYNINIESTTDVFITGNYLYLPVNNRACINFTVSCNNCTAIANRLRLGANSAYAVRSNATNGQNNYFINNDCKGFGNTAIYYGSSGQTSGFVWNTGSSGTPNGTVLLTWTNTANTGSNIV</sequence>
<dbReference type="InterPro" id="IPR006626">
    <property type="entry name" value="PbH1"/>
</dbReference>
<dbReference type="SMART" id="SM00710">
    <property type="entry name" value="PbH1"/>
    <property type="match status" value="10"/>
</dbReference>
<dbReference type="InterPro" id="IPR011050">
    <property type="entry name" value="Pectin_lyase_fold/virulence"/>
</dbReference>
<reference evidence="3" key="1">
    <citation type="journal article" date="2019" name="Int. J. Syst. Evol. Microbiol.">
        <title>The Global Catalogue of Microorganisms (GCM) 10K type strain sequencing project: providing services to taxonomists for standard genome sequencing and annotation.</title>
        <authorList>
            <consortium name="The Broad Institute Genomics Platform"/>
            <consortium name="The Broad Institute Genome Sequencing Center for Infectious Disease"/>
            <person name="Wu L."/>
            <person name="Ma J."/>
        </authorList>
    </citation>
    <scope>NUCLEOTIDE SEQUENCE [LARGE SCALE GENOMIC DNA]</scope>
    <source>
        <strain evidence="3">JCM 6924</strain>
    </source>
</reference>
<keyword evidence="3" id="KW-1185">Reference proteome</keyword>
<feature type="domain" description="Periplasmic copper-binding protein NosD beta helix" evidence="1">
    <location>
        <begin position="306"/>
        <end position="434"/>
    </location>
</feature>
<name>A0ABP6BHE8_9ACTN</name>
<dbReference type="InterPro" id="IPR007742">
    <property type="entry name" value="NosD_dom"/>
</dbReference>
<accession>A0ABP6BHE8</accession>
<gene>
    <name evidence="2" type="ORF">GCM10010423_65190</name>
</gene>
<evidence type="ECO:0000313" key="2">
    <source>
        <dbReference type="EMBL" id="GAA2554976.1"/>
    </source>
</evidence>
<comment type="caution">
    <text evidence="2">The sequence shown here is derived from an EMBL/GenBank/DDBJ whole genome shotgun (WGS) entry which is preliminary data.</text>
</comment>
<dbReference type="InterPro" id="IPR012334">
    <property type="entry name" value="Pectin_lyas_fold"/>
</dbReference>
<protein>
    <recommendedName>
        <fullName evidence="1">Periplasmic copper-binding protein NosD beta helix domain-containing protein</fullName>
    </recommendedName>
</protein>
<organism evidence="2 3">
    <name type="scientific">Streptomyces levis</name>
    <dbReference type="NCBI Taxonomy" id="285566"/>
    <lineage>
        <taxon>Bacteria</taxon>
        <taxon>Bacillati</taxon>
        <taxon>Actinomycetota</taxon>
        <taxon>Actinomycetes</taxon>
        <taxon>Kitasatosporales</taxon>
        <taxon>Streptomycetaceae</taxon>
        <taxon>Streptomyces</taxon>
    </lineage>
</organism>
<dbReference type="RefSeq" id="WP_344543016.1">
    <property type="nucleotide sequence ID" value="NZ_BAAATM010000022.1"/>
</dbReference>
<evidence type="ECO:0000259" key="1">
    <source>
        <dbReference type="Pfam" id="PF05048"/>
    </source>
</evidence>
<evidence type="ECO:0000313" key="3">
    <source>
        <dbReference type="Proteomes" id="UP001501095"/>
    </source>
</evidence>
<proteinExistence type="predicted"/>
<dbReference type="Proteomes" id="UP001501095">
    <property type="component" value="Unassembled WGS sequence"/>
</dbReference>
<dbReference type="SUPFAM" id="SSF51126">
    <property type="entry name" value="Pectin lyase-like"/>
    <property type="match status" value="2"/>
</dbReference>
<dbReference type="Gene3D" id="2.160.20.10">
    <property type="entry name" value="Single-stranded right-handed beta-helix, Pectin lyase-like"/>
    <property type="match status" value="2"/>
</dbReference>